<evidence type="ECO:0000256" key="2">
    <source>
        <dbReference type="ARBA" id="ARBA00022645"/>
    </source>
</evidence>
<dbReference type="Gene3D" id="3.40.710.10">
    <property type="entry name" value="DD-peptidase/beta-lactamase superfamily"/>
    <property type="match status" value="1"/>
</dbReference>
<keyword evidence="2" id="KW-0378">Hydrolase</keyword>
<dbReference type="AlphaFoldDB" id="A0A517ZMR5"/>
<sequence>MSEDRQHNAAHDPVRASWREWLLRSMLVSVWLVLAGRLVFLQMIQGPRLRHQVEKQWAAHEVLPARPGDITDRNGRLLATTVSVRSLFVVPARIEQRWQFAAQLADALGRDRDGVFQRISAHGDKQFLWMARRLTDEQAAVIRDLDLPRDCFGFRDEFLRVYPQGEIAAQVLGIRDIDGIGRGGLEEHLNEALRGRDGRRSVARDARGHVVEVSERITRPPQHGQTVRLTLDAVIQLHAQRALQKVMQDWKPKSACAIVLEPHTGGVLAMANCPTFDPNQLDNVPDEAWKNHAIASIYEPGSTFKPFIVATALEQGLIQPDEMFDCEHGEYRMGRRVLHDHHGYGELSVTDILVKSSNIGMAKIGERLTNPGIHATAVKFGFGRKTGIELPGELKGMLRPLRKWNSYSTGSVPMGQEIAVTPLQLISAMAGLANGGRQCTPHLVENQRSGIAGPATVIVSQTVDANVADWIVQGPMTEVVRRGTGRNAKSKDYTVFGKTGTAQKPDPQTGAYSNKLHVSSFICGAPAENPQALVLVVVDEPSVGPNHYGGTIAAPAAAQILKKTLEQLREREVELATQPRQYR</sequence>
<feature type="transmembrane region" description="Helical" evidence="4">
    <location>
        <begin position="21"/>
        <end position="40"/>
    </location>
</feature>
<organism evidence="7 8">
    <name type="scientific">Symmachiella dynata</name>
    <dbReference type="NCBI Taxonomy" id="2527995"/>
    <lineage>
        <taxon>Bacteria</taxon>
        <taxon>Pseudomonadati</taxon>
        <taxon>Planctomycetota</taxon>
        <taxon>Planctomycetia</taxon>
        <taxon>Planctomycetales</taxon>
        <taxon>Planctomycetaceae</taxon>
        <taxon>Symmachiella</taxon>
    </lineage>
</organism>
<dbReference type="KEGG" id="sdyn:Mal52_22230"/>
<dbReference type="GO" id="GO:0071555">
    <property type="term" value="P:cell wall organization"/>
    <property type="evidence" value="ECO:0007669"/>
    <property type="project" value="TreeGrafter"/>
</dbReference>
<dbReference type="Gene3D" id="3.90.1310.10">
    <property type="entry name" value="Penicillin-binding protein 2a (Domain 2)"/>
    <property type="match status" value="1"/>
</dbReference>
<dbReference type="SUPFAM" id="SSF56601">
    <property type="entry name" value="beta-lactamase/transpeptidase-like"/>
    <property type="match status" value="1"/>
</dbReference>
<dbReference type="InterPro" id="IPR036138">
    <property type="entry name" value="PBP_dimer_sf"/>
</dbReference>
<keyword evidence="4" id="KW-1133">Transmembrane helix</keyword>
<accession>A0A517ZMR5</accession>
<evidence type="ECO:0000259" key="5">
    <source>
        <dbReference type="Pfam" id="PF00905"/>
    </source>
</evidence>
<evidence type="ECO:0000259" key="6">
    <source>
        <dbReference type="Pfam" id="PF03717"/>
    </source>
</evidence>
<dbReference type="GO" id="GO:0004180">
    <property type="term" value="F:carboxypeptidase activity"/>
    <property type="evidence" value="ECO:0007669"/>
    <property type="project" value="UniProtKB-KW"/>
</dbReference>
<evidence type="ECO:0000256" key="1">
    <source>
        <dbReference type="ARBA" id="ARBA00004370"/>
    </source>
</evidence>
<reference evidence="7 8" key="1">
    <citation type="submission" date="2019-02" db="EMBL/GenBank/DDBJ databases">
        <title>Deep-cultivation of Planctomycetes and their phenomic and genomic characterization uncovers novel biology.</title>
        <authorList>
            <person name="Wiegand S."/>
            <person name="Jogler M."/>
            <person name="Boedeker C."/>
            <person name="Pinto D."/>
            <person name="Vollmers J."/>
            <person name="Rivas-Marin E."/>
            <person name="Kohn T."/>
            <person name="Peeters S.H."/>
            <person name="Heuer A."/>
            <person name="Rast P."/>
            <person name="Oberbeckmann S."/>
            <person name="Bunk B."/>
            <person name="Jeske O."/>
            <person name="Meyerdierks A."/>
            <person name="Storesund J.E."/>
            <person name="Kallscheuer N."/>
            <person name="Luecker S."/>
            <person name="Lage O.M."/>
            <person name="Pohl T."/>
            <person name="Merkel B.J."/>
            <person name="Hornburger P."/>
            <person name="Mueller R.-W."/>
            <person name="Bruemmer F."/>
            <person name="Labrenz M."/>
            <person name="Spormann A.M."/>
            <person name="Op den Camp H."/>
            <person name="Overmann J."/>
            <person name="Amann R."/>
            <person name="Jetten M.S.M."/>
            <person name="Mascher T."/>
            <person name="Medema M.H."/>
            <person name="Devos D.P."/>
            <person name="Kaster A.-K."/>
            <person name="Ovreas L."/>
            <person name="Rohde M."/>
            <person name="Galperin M.Y."/>
            <person name="Jogler C."/>
        </authorList>
    </citation>
    <scope>NUCLEOTIDE SEQUENCE [LARGE SCALE GENOMIC DNA]</scope>
    <source>
        <strain evidence="7 8">Mal52</strain>
    </source>
</reference>
<dbReference type="InterPro" id="IPR012338">
    <property type="entry name" value="Beta-lactam/transpept-like"/>
</dbReference>
<dbReference type="GO" id="GO:0005886">
    <property type="term" value="C:plasma membrane"/>
    <property type="evidence" value="ECO:0007669"/>
    <property type="project" value="TreeGrafter"/>
</dbReference>
<keyword evidence="8" id="KW-1185">Reference proteome</keyword>
<comment type="subcellular location">
    <subcellularLocation>
        <location evidence="1">Membrane</location>
    </subcellularLocation>
</comment>
<dbReference type="PANTHER" id="PTHR30627:SF1">
    <property type="entry name" value="PEPTIDOGLYCAN D,D-TRANSPEPTIDASE FTSI"/>
    <property type="match status" value="1"/>
</dbReference>
<dbReference type="InterPro" id="IPR050515">
    <property type="entry name" value="Beta-lactam/transpept"/>
</dbReference>
<dbReference type="GO" id="GO:0008658">
    <property type="term" value="F:penicillin binding"/>
    <property type="evidence" value="ECO:0007669"/>
    <property type="project" value="InterPro"/>
</dbReference>
<keyword evidence="4" id="KW-0812">Transmembrane</keyword>
<dbReference type="Proteomes" id="UP000319383">
    <property type="component" value="Chromosome"/>
</dbReference>
<dbReference type="Gene3D" id="3.30.450.330">
    <property type="match status" value="1"/>
</dbReference>
<dbReference type="InterPro" id="IPR001460">
    <property type="entry name" value="PCN-bd_Tpept"/>
</dbReference>
<evidence type="ECO:0000313" key="8">
    <source>
        <dbReference type="Proteomes" id="UP000319383"/>
    </source>
</evidence>
<evidence type="ECO:0000256" key="3">
    <source>
        <dbReference type="ARBA" id="ARBA00023136"/>
    </source>
</evidence>
<evidence type="ECO:0000256" key="4">
    <source>
        <dbReference type="SAM" id="Phobius"/>
    </source>
</evidence>
<protein>
    <submittedName>
        <fullName evidence="7">Peptidoglycan D,D-transpeptidase FtsI</fullName>
    </submittedName>
</protein>
<feature type="domain" description="Penicillin-binding protein transpeptidase" evidence="5">
    <location>
        <begin position="256"/>
        <end position="562"/>
    </location>
</feature>
<keyword evidence="2" id="KW-0121">Carboxypeptidase</keyword>
<name>A0A517ZMR5_9PLAN</name>
<evidence type="ECO:0000313" key="7">
    <source>
        <dbReference type="EMBL" id="QDU43747.1"/>
    </source>
</evidence>
<dbReference type="EMBL" id="CP036276">
    <property type="protein sequence ID" value="QDU43747.1"/>
    <property type="molecule type" value="Genomic_DNA"/>
</dbReference>
<keyword evidence="2" id="KW-0645">Protease</keyword>
<dbReference type="SUPFAM" id="SSF56519">
    <property type="entry name" value="Penicillin binding protein dimerisation domain"/>
    <property type="match status" value="1"/>
</dbReference>
<dbReference type="Gene3D" id="1.10.150.770">
    <property type="match status" value="1"/>
</dbReference>
<feature type="domain" description="Penicillin-binding protein dimerisation" evidence="6">
    <location>
        <begin position="64"/>
        <end position="213"/>
    </location>
</feature>
<gene>
    <name evidence="7" type="primary">ftsI</name>
    <name evidence="7" type="ORF">Mal52_22230</name>
</gene>
<keyword evidence="3 4" id="KW-0472">Membrane</keyword>
<dbReference type="Pfam" id="PF03717">
    <property type="entry name" value="PBP_dimer"/>
    <property type="match status" value="1"/>
</dbReference>
<dbReference type="PANTHER" id="PTHR30627">
    <property type="entry name" value="PEPTIDOGLYCAN D,D-TRANSPEPTIDASE"/>
    <property type="match status" value="1"/>
</dbReference>
<proteinExistence type="predicted"/>
<dbReference type="InterPro" id="IPR005311">
    <property type="entry name" value="PBP_dimer"/>
</dbReference>
<dbReference type="RefSeq" id="WP_231962597.1">
    <property type="nucleotide sequence ID" value="NZ_CP036276.1"/>
</dbReference>
<dbReference type="Pfam" id="PF00905">
    <property type="entry name" value="Transpeptidase"/>
    <property type="match status" value="1"/>
</dbReference>